<protein>
    <submittedName>
        <fullName evidence="1">Uncharacterized protein</fullName>
    </submittedName>
</protein>
<sequence>MATALPNTNINIPYSAFLDPTTGRPSQPWLQWLMNPSVLSINLSNAISVTSGGTGLTTIPNNGQLLIGNGTGYTLNTLGFGAGISVTNGSGTITIANTGVLSFSAGTTGLSPSTATTGAIVLAGTLIAVNGGTGISSYAVGDLLYANTTTTLAKLPDVTTGNALISGGVNTAPTWGKIGLTTHVSGILPVANGGTGTGVAYTVATLPTAGIQGRRAWVTNALAPVFLTAVVGGGAVVCPVFDNGTTWVAG</sequence>
<accession>A0A6J5LLN6</accession>
<reference evidence="1" key="1">
    <citation type="submission" date="2020-04" db="EMBL/GenBank/DDBJ databases">
        <authorList>
            <person name="Chiriac C."/>
            <person name="Salcher M."/>
            <person name="Ghai R."/>
            <person name="Kavagutti S V."/>
        </authorList>
    </citation>
    <scope>NUCLEOTIDE SEQUENCE</scope>
</reference>
<proteinExistence type="predicted"/>
<gene>
    <name evidence="1" type="ORF">UFOVP272_55</name>
</gene>
<dbReference type="EMBL" id="LR796279">
    <property type="protein sequence ID" value="CAB4134392.1"/>
    <property type="molecule type" value="Genomic_DNA"/>
</dbReference>
<name>A0A6J5LLN6_9CAUD</name>
<evidence type="ECO:0000313" key="1">
    <source>
        <dbReference type="EMBL" id="CAB4134392.1"/>
    </source>
</evidence>
<organism evidence="1">
    <name type="scientific">uncultured Caudovirales phage</name>
    <dbReference type="NCBI Taxonomy" id="2100421"/>
    <lineage>
        <taxon>Viruses</taxon>
        <taxon>Duplodnaviria</taxon>
        <taxon>Heunggongvirae</taxon>
        <taxon>Uroviricota</taxon>
        <taxon>Caudoviricetes</taxon>
        <taxon>Peduoviridae</taxon>
        <taxon>Maltschvirus</taxon>
        <taxon>Maltschvirus maltsch</taxon>
    </lineage>
</organism>